<dbReference type="NCBIfam" id="TIGR01188">
    <property type="entry name" value="drrA"/>
    <property type="match status" value="1"/>
</dbReference>
<keyword evidence="5 11" id="KW-0067">ATP-binding</keyword>
<gene>
    <name evidence="11" type="ORF">GCM10010315_06070</name>
</gene>
<dbReference type="PROSITE" id="PS50893">
    <property type="entry name" value="ABC_TRANSPORTER_2"/>
    <property type="match status" value="1"/>
</dbReference>
<dbReference type="Pfam" id="PF00005">
    <property type="entry name" value="ABC_tran"/>
    <property type="match status" value="1"/>
</dbReference>
<dbReference type="RefSeq" id="WP_344433061.1">
    <property type="nucleotide sequence ID" value="NZ_BAAASL010000002.1"/>
</dbReference>
<name>A0ABN3TLH9_9ACTN</name>
<proteinExistence type="inferred from homology"/>
<keyword evidence="12" id="KW-1185">Reference proteome</keyword>
<dbReference type="InterPro" id="IPR005894">
    <property type="entry name" value="DrrA"/>
</dbReference>
<comment type="subcellular location">
    <subcellularLocation>
        <location evidence="1">Cell membrane</location>
        <topology evidence="1">Peripheral membrane protein</topology>
        <orientation evidence="1">Cytoplasmic side</orientation>
    </subcellularLocation>
</comment>
<dbReference type="Gene3D" id="3.40.50.300">
    <property type="entry name" value="P-loop containing nucleotide triphosphate hydrolases"/>
    <property type="match status" value="1"/>
</dbReference>
<dbReference type="SUPFAM" id="SSF52540">
    <property type="entry name" value="P-loop containing nucleoside triphosphate hydrolases"/>
    <property type="match status" value="1"/>
</dbReference>
<keyword evidence="6" id="KW-1278">Translocase</keyword>
<dbReference type="GO" id="GO:0005524">
    <property type="term" value="F:ATP binding"/>
    <property type="evidence" value="ECO:0007669"/>
    <property type="project" value="UniProtKB-KW"/>
</dbReference>
<keyword evidence="2" id="KW-0813">Transport</keyword>
<feature type="domain" description="ABC transporter" evidence="10">
    <location>
        <begin position="5"/>
        <end position="235"/>
    </location>
</feature>
<dbReference type="PANTHER" id="PTHR42711">
    <property type="entry name" value="ABC TRANSPORTER ATP-BINDING PROTEIN"/>
    <property type="match status" value="1"/>
</dbReference>
<keyword evidence="3" id="KW-1003">Cell membrane</keyword>
<evidence type="ECO:0000313" key="12">
    <source>
        <dbReference type="Proteomes" id="UP001500886"/>
    </source>
</evidence>
<protein>
    <submittedName>
        <fullName evidence="11">ATP-binding cassette domain-containing protein</fullName>
    </submittedName>
</protein>
<evidence type="ECO:0000256" key="2">
    <source>
        <dbReference type="ARBA" id="ARBA00022448"/>
    </source>
</evidence>
<dbReference type="InterPro" id="IPR050763">
    <property type="entry name" value="ABC_transporter_ATP-binding"/>
</dbReference>
<evidence type="ECO:0000256" key="1">
    <source>
        <dbReference type="ARBA" id="ARBA00004413"/>
    </source>
</evidence>
<dbReference type="PROSITE" id="PS00211">
    <property type="entry name" value="ABC_TRANSPORTER_1"/>
    <property type="match status" value="1"/>
</dbReference>
<evidence type="ECO:0000313" key="11">
    <source>
        <dbReference type="EMBL" id="GAA2708884.1"/>
    </source>
</evidence>
<evidence type="ECO:0000259" key="10">
    <source>
        <dbReference type="PROSITE" id="PS50893"/>
    </source>
</evidence>
<dbReference type="SMART" id="SM00382">
    <property type="entry name" value="AAA"/>
    <property type="match status" value="1"/>
</dbReference>
<evidence type="ECO:0000256" key="7">
    <source>
        <dbReference type="ARBA" id="ARBA00023136"/>
    </source>
</evidence>
<dbReference type="InterPro" id="IPR017871">
    <property type="entry name" value="ABC_transporter-like_CS"/>
</dbReference>
<dbReference type="EMBL" id="BAAASL010000002">
    <property type="protein sequence ID" value="GAA2708884.1"/>
    <property type="molecule type" value="Genomic_DNA"/>
</dbReference>
<dbReference type="Proteomes" id="UP001500886">
    <property type="component" value="Unassembled WGS sequence"/>
</dbReference>
<keyword evidence="7" id="KW-0472">Membrane</keyword>
<dbReference type="InterPro" id="IPR027417">
    <property type="entry name" value="P-loop_NTPase"/>
</dbReference>
<evidence type="ECO:0000256" key="5">
    <source>
        <dbReference type="ARBA" id="ARBA00022840"/>
    </source>
</evidence>
<dbReference type="InterPro" id="IPR003593">
    <property type="entry name" value="AAA+_ATPase"/>
</dbReference>
<evidence type="ECO:0000256" key="3">
    <source>
        <dbReference type="ARBA" id="ARBA00022475"/>
    </source>
</evidence>
<dbReference type="PANTHER" id="PTHR42711:SF19">
    <property type="entry name" value="DOXORUBICIN RESISTANCE ATP-BINDING PROTEIN DRRA"/>
    <property type="match status" value="1"/>
</dbReference>
<keyword evidence="8" id="KW-0046">Antibiotic resistance</keyword>
<sequence>MTTAIRTEDLVKSFAGTPAVRGVSLEVPAGSVLGVLGPNGAGKTTTVRMLSTLLRPDGGRAEILGHDVVREARAVRSLIGLTGQYAAVDQDISGWENLYLVGRLTGLGRRGARARADEMLERFRLTEAGGRAAGGYSGGMRRRLDIAVSLVGSPRVLFLDEPTTGLDPRSRNELWDEVRALAAAGTTVLLTTQYMEEAEALADSLVVIDRGRVIASGGTAELRARVGGQVLRVVPEDPGQLPEVRRVLAGCGAGEAQLDEAAGHVQVPLSGEGGGALTAAVRALGAAGIPVAGVNTHVPSLDEVFLTLTGADAGADAGAGAGSGAHDDETTRSAA</sequence>
<keyword evidence="4" id="KW-0547">Nucleotide-binding</keyword>
<comment type="caution">
    <text evidence="11">The sequence shown here is derived from an EMBL/GenBank/DDBJ whole genome shotgun (WGS) entry which is preliminary data.</text>
</comment>
<dbReference type="InterPro" id="IPR003439">
    <property type="entry name" value="ABC_transporter-like_ATP-bd"/>
</dbReference>
<evidence type="ECO:0000256" key="4">
    <source>
        <dbReference type="ARBA" id="ARBA00022741"/>
    </source>
</evidence>
<reference evidence="11 12" key="1">
    <citation type="journal article" date="2019" name="Int. J. Syst. Evol. Microbiol.">
        <title>The Global Catalogue of Microorganisms (GCM) 10K type strain sequencing project: providing services to taxonomists for standard genome sequencing and annotation.</title>
        <authorList>
            <consortium name="The Broad Institute Genomics Platform"/>
            <consortium name="The Broad Institute Genome Sequencing Center for Infectious Disease"/>
            <person name="Wu L."/>
            <person name="Ma J."/>
        </authorList>
    </citation>
    <scope>NUCLEOTIDE SEQUENCE [LARGE SCALE GENOMIC DNA]</scope>
    <source>
        <strain evidence="11 12">JCM 4542</strain>
    </source>
</reference>
<comment type="similarity">
    <text evidence="9">Belongs to the ABC transporter superfamily. Drug exporter-1 (DrugE1) (TC 3.A.1.105) family.</text>
</comment>
<evidence type="ECO:0000256" key="6">
    <source>
        <dbReference type="ARBA" id="ARBA00022967"/>
    </source>
</evidence>
<accession>A0ABN3TLH9</accession>
<evidence type="ECO:0000256" key="8">
    <source>
        <dbReference type="ARBA" id="ARBA00023251"/>
    </source>
</evidence>
<evidence type="ECO:0000256" key="9">
    <source>
        <dbReference type="ARBA" id="ARBA00049985"/>
    </source>
</evidence>
<organism evidence="11 12">
    <name type="scientific">Streptomyces luteosporeus</name>
    <dbReference type="NCBI Taxonomy" id="173856"/>
    <lineage>
        <taxon>Bacteria</taxon>
        <taxon>Bacillati</taxon>
        <taxon>Actinomycetota</taxon>
        <taxon>Actinomycetes</taxon>
        <taxon>Kitasatosporales</taxon>
        <taxon>Streptomycetaceae</taxon>
        <taxon>Streptomyces</taxon>
    </lineage>
</organism>